<feature type="domain" description="ABC transporter" evidence="7">
    <location>
        <begin position="41"/>
        <end position="271"/>
    </location>
</feature>
<evidence type="ECO:0000256" key="2">
    <source>
        <dbReference type="ARBA" id="ARBA00022475"/>
    </source>
</evidence>
<evidence type="ECO:0000256" key="4">
    <source>
        <dbReference type="ARBA" id="ARBA00022840"/>
    </source>
</evidence>
<evidence type="ECO:0000256" key="6">
    <source>
        <dbReference type="ARBA" id="ARBA00023136"/>
    </source>
</evidence>
<keyword evidence="6" id="KW-0472">Membrane</keyword>
<dbReference type="FunFam" id="3.40.50.300:FF:000042">
    <property type="entry name" value="Maltose/maltodextrin ABC transporter, ATP-binding protein"/>
    <property type="match status" value="1"/>
</dbReference>
<dbReference type="PANTHER" id="PTHR43875">
    <property type="entry name" value="MALTODEXTRIN IMPORT ATP-BINDING PROTEIN MSMX"/>
    <property type="match status" value="1"/>
</dbReference>
<gene>
    <name evidence="8" type="primary">ugpC_3</name>
    <name evidence="8" type="ORF">SDC9_16806</name>
</gene>
<dbReference type="CDD" id="cd03301">
    <property type="entry name" value="ABC_MalK_N"/>
    <property type="match status" value="1"/>
</dbReference>
<dbReference type="Gene3D" id="2.40.50.140">
    <property type="entry name" value="Nucleic acid-binding proteins"/>
    <property type="match status" value="1"/>
</dbReference>
<dbReference type="GO" id="GO:0016887">
    <property type="term" value="F:ATP hydrolysis activity"/>
    <property type="evidence" value="ECO:0007669"/>
    <property type="project" value="InterPro"/>
</dbReference>
<evidence type="ECO:0000259" key="7">
    <source>
        <dbReference type="PROSITE" id="PS50893"/>
    </source>
</evidence>
<dbReference type="SUPFAM" id="SSF52540">
    <property type="entry name" value="P-loop containing nucleoside triphosphate hydrolases"/>
    <property type="match status" value="1"/>
</dbReference>
<dbReference type="SUPFAM" id="SSF50331">
    <property type="entry name" value="MOP-like"/>
    <property type="match status" value="1"/>
</dbReference>
<keyword evidence="4 8" id="KW-0067">ATP-binding</keyword>
<comment type="caution">
    <text evidence="8">The sequence shown here is derived from an EMBL/GenBank/DDBJ whole genome shotgun (WGS) entry which is preliminary data.</text>
</comment>
<sequence length="387" mass="42175">MVIKIKFSPCRQHGLVLRLWSLTDHAHKRAHPRKELNLSAIRLENVCKQWGATHAVKNVSFEINEGSLLVLLGPSGCGKSTTLRLIAGLESVSGGRIYIGDRDVTDLPPAERHLAMVFQSYALFPHLTVRENILFGLKVRKVPEADQMRRLDNAVDVLGLSGLLERKPSALSGGQQQRVALGRALVAEAAVCLMDEPLSNLDAKLRLEMRREIRDLQQRLGMTMVYVTHDQTEAMSMADTIILMQHGHIVQNDAPVAMYSKPATTFAASFIGTPPMNLLSVAMCKGQAVIKGNECCPVPGAVAAECTLGIRPEHIQVTPDGPWEAEVLSMEYLGADSVLACSLGQQQVAVQMAGNPGFKPGQKLRLNFAADALHFFETESGKRMGAA</sequence>
<dbReference type="InterPro" id="IPR047641">
    <property type="entry name" value="ABC_transpr_MalK/UgpC-like"/>
</dbReference>
<dbReference type="InterPro" id="IPR013611">
    <property type="entry name" value="Transp-assoc_OB_typ2"/>
</dbReference>
<dbReference type="InterPro" id="IPR003439">
    <property type="entry name" value="ABC_transporter-like_ATP-bd"/>
</dbReference>
<dbReference type="GO" id="GO:0005524">
    <property type="term" value="F:ATP binding"/>
    <property type="evidence" value="ECO:0007669"/>
    <property type="project" value="UniProtKB-KW"/>
</dbReference>
<keyword evidence="5" id="KW-1278">Translocase</keyword>
<keyword evidence="3" id="KW-0547">Nucleotide-binding</keyword>
<evidence type="ECO:0000256" key="3">
    <source>
        <dbReference type="ARBA" id="ARBA00022741"/>
    </source>
</evidence>
<dbReference type="InterPro" id="IPR012340">
    <property type="entry name" value="NA-bd_OB-fold"/>
</dbReference>
<dbReference type="InterPro" id="IPR003593">
    <property type="entry name" value="AAA+_ATPase"/>
</dbReference>
<keyword evidence="1" id="KW-0813">Transport</keyword>
<dbReference type="GO" id="GO:0008643">
    <property type="term" value="P:carbohydrate transport"/>
    <property type="evidence" value="ECO:0007669"/>
    <property type="project" value="InterPro"/>
</dbReference>
<name>A0A644TVV2_9ZZZZ</name>
<dbReference type="EMBL" id="VSSQ01000056">
    <property type="protein sequence ID" value="MPL71040.1"/>
    <property type="molecule type" value="Genomic_DNA"/>
</dbReference>
<reference evidence="8" key="1">
    <citation type="submission" date="2019-08" db="EMBL/GenBank/DDBJ databases">
        <authorList>
            <person name="Kucharzyk K."/>
            <person name="Murdoch R.W."/>
            <person name="Higgins S."/>
            <person name="Loffler F."/>
        </authorList>
    </citation>
    <scope>NUCLEOTIDE SEQUENCE</scope>
</reference>
<dbReference type="GO" id="GO:0055052">
    <property type="term" value="C:ATP-binding cassette (ABC) transporter complex, substrate-binding subunit-containing"/>
    <property type="evidence" value="ECO:0007669"/>
    <property type="project" value="TreeGrafter"/>
</dbReference>
<dbReference type="Pfam" id="PF00005">
    <property type="entry name" value="ABC_tran"/>
    <property type="match status" value="1"/>
</dbReference>
<dbReference type="SMART" id="SM00382">
    <property type="entry name" value="AAA"/>
    <property type="match status" value="1"/>
</dbReference>
<dbReference type="PROSITE" id="PS50893">
    <property type="entry name" value="ABC_TRANSPORTER_2"/>
    <property type="match status" value="1"/>
</dbReference>
<dbReference type="InterPro" id="IPR017871">
    <property type="entry name" value="ABC_transporter-like_CS"/>
</dbReference>
<dbReference type="GO" id="GO:0140359">
    <property type="term" value="F:ABC-type transporter activity"/>
    <property type="evidence" value="ECO:0007669"/>
    <property type="project" value="InterPro"/>
</dbReference>
<dbReference type="InterPro" id="IPR008995">
    <property type="entry name" value="Mo/tungstate-bd_C_term_dom"/>
</dbReference>
<proteinExistence type="predicted"/>
<evidence type="ECO:0000256" key="1">
    <source>
        <dbReference type="ARBA" id="ARBA00022448"/>
    </source>
</evidence>
<dbReference type="Gene3D" id="2.40.50.100">
    <property type="match status" value="1"/>
</dbReference>
<evidence type="ECO:0000313" key="8">
    <source>
        <dbReference type="EMBL" id="MPL71040.1"/>
    </source>
</evidence>
<protein>
    <submittedName>
        <fullName evidence="8">sn-glycerol-3-phosphate import ATP-binding protein UgpC</fullName>
    </submittedName>
</protein>
<organism evidence="8">
    <name type="scientific">bioreactor metagenome</name>
    <dbReference type="NCBI Taxonomy" id="1076179"/>
    <lineage>
        <taxon>unclassified sequences</taxon>
        <taxon>metagenomes</taxon>
        <taxon>ecological metagenomes</taxon>
    </lineage>
</organism>
<dbReference type="Pfam" id="PF08402">
    <property type="entry name" value="TOBE_2"/>
    <property type="match status" value="1"/>
</dbReference>
<evidence type="ECO:0000256" key="5">
    <source>
        <dbReference type="ARBA" id="ARBA00022967"/>
    </source>
</evidence>
<dbReference type="PANTHER" id="PTHR43875:SF15">
    <property type="entry name" value="TREHALOSE IMPORT ATP-BINDING PROTEIN SUGC"/>
    <property type="match status" value="1"/>
</dbReference>
<dbReference type="InterPro" id="IPR027417">
    <property type="entry name" value="P-loop_NTPase"/>
</dbReference>
<accession>A0A644TVV2</accession>
<keyword evidence="2" id="KW-1003">Cell membrane</keyword>
<dbReference type="Gene3D" id="3.40.50.300">
    <property type="entry name" value="P-loop containing nucleotide triphosphate hydrolases"/>
    <property type="match status" value="1"/>
</dbReference>
<dbReference type="PROSITE" id="PS00211">
    <property type="entry name" value="ABC_TRANSPORTER_1"/>
    <property type="match status" value="1"/>
</dbReference>
<dbReference type="AlphaFoldDB" id="A0A644TVV2"/>
<dbReference type="InterPro" id="IPR015855">
    <property type="entry name" value="ABC_transpr_MalK-like"/>
</dbReference>